<comment type="caution">
    <text evidence="6">The sequence shown here is derived from an EMBL/GenBank/DDBJ whole genome shotgun (WGS) entry which is preliminary data.</text>
</comment>
<dbReference type="InterPro" id="IPR051013">
    <property type="entry name" value="MBL_superfamily_lactonases"/>
</dbReference>
<evidence type="ECO:0000256" key="3">
    <source>
        <dbReference type="ARBA" id="ARBA00022801"/>
    </source>
</evidence>
<keyword evidence="4" id="KW-0862">Zinc</keyword>
<feature type="domain" description="Metallo-beta-lactamase" evidence="5">
    <location>
        <begin position="59"/>
        <end position="271"/>
    </location>
</feature>
<organism evidence="6 7">
    <name type="scientific">Sphingobium jiangsuense</name>
    <dbReference type="NCBI Taxonomy" id="870476"/>
    <lineage>
        <taxon>Bacteria</taxon>
        <taxon>Pseudomonadati</taxon>
        <taxon>Pseudomonadota</taxon>
        <taxon>Alphaproteobacteria</taxon>
        <taxon>Sphingomonadales</taxon>
        <taxon>Sphingomonadaceae</taxon>
        <taxon>Sphingobium</taxon>
    </lineage>
</organism>
<keyword evidence="2" id="KW-0479">Metal-binding</keyword>
<accession>A0A7W6BI08</accession>
<dbReference type="GO" id="GO:0046872">
    <property type="term" value="F:metal ion binding"/>
    <property type="evidence" value="ECO:0007669"/>
    <property type="project" value="UniProtKB-KW"/>
</dbReference>
<proteinExistence type="inferred from homology"/>
<evidence type="ECO:0000256" key="2">
    <source>
        <dbReference type="ARBA" id="ARBA00022723"/>
    </source>
</evidence>
<dbReference type="Proteomes" id="UP000571950">
    <property type="component" value="Unassembled WGS sequence"/>
</dbReference>
<evidence type="ECO:0000259" key="5">
    <source>
        <dbReference type="SMART" id="SM00849"/>
    </source>
</evidence>
<keyword evidence="7" id="KW-1185">Reference proteome</keyword>
<dbReference type="RefSeq" id="WP_188072876.1">
    <property type="nucleotide sequence ID" value="NZ_BSPS01000034.1"/>
</dbReference>
<sequence>MTAITLGDLTIHKIVEMESGLPMAMALPGVTTADLARLRGWYRDESLTANPAASAFTLSVHSYLLRIGGKTVLIDSCNGNGKDRSIPFAHRLDTSWLDRLRALGVEPEDVDMVMCTHLHADHVGWNTRREGDRWVPTFSNARYILGRRDHAFFSEQEHEAFHREAYLDSVLPVVEAGQADIVDEDSLVHGEIGNGLWLRPAFGHSPGCCMVEARQGGPSALFSGDVLHHPVQLVRPDLPFFADWDGALAAQVRTALLNEIADSDTVLLPAHFRGRSAGHVERDGDAFRFRFLPE</sequence>
<evidence type="ECO:0000313" key="7">
    <source>
        <dbReference type="Proteomes" id="UP000571950"/>
    </source>
</evidence>
<dbReference type="Gene3D" id="3.60.15.10">
    <property type="entry name" value="Ribonuclease Z/Hydroxyacylglutathione hydrolase-like"/>
    <property type="match status" value="1"/>
</dbReference>
<dbReference type="InterPro" id="IPR036866">
    <property type="entry name" value="RibonucZ/Hydroxyglut_hydro"/>
</dbReference>
<dbReference type="Pfam" id="PF00753">
    <property type="entry name" value="Lactamase_B"/>
    <property type="match status" value="1"/>
</dbReference>
<dbReference type="AlphaFoldDB" id="A0A7W6BI08"/>
<keyword evidence="3 6" id="KW-0378">Hydrolase</keyword>
<dbReference type="PANTHER" id="PTHR42978:SF6">
    <property type="entry name" value="QUORUM-QUENCHING LACTONASE YTNP-RELATED"/>
    <property type="match status" value="1"/>
</dbReference>
<comment type="similarity">
    <text evidence="1">Belongs to the metallo-beta-lactamase superfamily.</text>
</comment>
<dbReference type="CDD" id="cd16277">
    <property type="entry name" value="metallo-hydrolase-like_MBL-fold"/>
    <property type="match status" value="1"/>
</dbReference>
<gene>
    <name evidence="6" type="ORF">GGR43_003109</name>
</gene>
<dbReference type="GO" id="GO:0016787">
    <property type="term" value="F:hydrolase activity"/>
    <property type="evidence" value="ECO:0007669"/>
    <property type="project" value="UniProtKB-KW"/>
</dbReference>
<evidence type="ECO:0000256" key="4">
    <source>
        <dbReference type="ARBA" id="ARBA00022833"/>
    </source>
</evidence>
<evidence type="ECO:0000313" key="6">
    <source>
        <dbReference type="EMBL" id="MBB3927380.1"/>
    </source>
</evidence>
<dbReference type="EMBL" id="JACIDT010000011">
    <property type="protein sequence ID" value="MBB3927380.1"/>
    <property type="molecule type" value="Genomic_DNA"/>
</dbReference>
<dbReference type="SMART" id="SM00849">
    <property type="entry name" value="Lactamase_B"/>
    <property type="match status" value="1"/>
</dbReference>
<evidence type="ECO:0000256" key="1">
    <source>
        <dbReference type="ARBA" id="ARBA00007749"/>
    </source>
</evidence>
<dbReference type="PANTHER" id="PTHR42978">
    <property type="entry name" value="QUORUM-QUENCHING LACTONASE YTNP-RELATED-RELATED"/>
    <property type="match status" value="1"/>
</dbReference>
<reference evidence="6 7" key="1">
    <citation type="submission" date="2020-08" db="EMBL/GenBank/DDBJ databases">
        <title>Genomic Encyclopedia of Type Strains, Phase IV (KMG-IV): sequencing the most valuable type-strain genomes for metagenomic binning, comparative biology and taxonomic classification.</title>
        <authorList>
            <person name="Goeker M."/>
        </authorList>
    </citation>
    <scope>NUCLEOTIDE SEQUENCE [LARGE SCALE GENOMIC DNA]</scope>
    <source>
        <strain evidence="6 7">DSM 26189</strain>
    </source>
</reference>
<dbReference type="SUPFAM" id="SSF56281">
    <property type="entry name" value="Metallo-hydrolase/oxidoreductase"/>
    <property type="match status" value="1"/>
</dbReference>
<dbReference type="InterPro" id="IPR001279">
    <property type="entry name" value="Metallo-B-lactamas"/>
</dbReference>
<name>A0A7W6BI08_9SPHN</name>
<protein>
    <submittedName>
        <fullName evidence="6">Glyoxylase-like metal-dependent hydrolase (Beta-lactamase superfamily II)</fullName>
    </submittedName>
</protein>